<protein>
    <submittedName>
        <fullName evidence="2">Uncharacterized protein</fullName>
    </submittedName>
</protein>
<name>A0A2N4TY33_RALPI</name>
<evidence type="ECO:0000313" key="2">
    <source>
        <dbReference type="EMBL" id="PLC44573.1"/>
    </source>
</evidence>
<dbReference type="EMBL" id="PKQE01000001">
    <property type="protein sequence ID" value="PLC44573.1"/>
    <property type="molecule type" value="Genomic_DNA"/>
</dbReference>
<comment type="caution">
    <text evidence="2">The sequence shown here is derived from an EMBL/GenBank/DDBJ whole genome shotgun (WGS) entry which is preliminary data.</text>
</comment>
<evidence type="ECO:0000256" key="1">
    <source>
        <dbReference type="SAM" id="MobiDB-lite"/>
    </source>
</evidence>
<organism evidence="2 3">
    <name type="scientific">Ralstonia pickettii</name>
    <name type="common">Burkholderia pickettii</name>
    <dbReference type="NCBI Taxonomy" id="329"/>
    <lineage>
        <taxon>Bacteria</taxon>
        <taxon>Pseudomonadati</taxon>
        <taxon>Pseudomonadota</taxon>
        <taxon>Betaproteobacteria</taxon>
        <taxon>Burkholderiales</taxon>
        <taxon>Burkholderiaceae</taxon>
        <taxon>Ralstonia</taxon>
    </lineage>
</organism>
<dbReference type="AlphaFoldDB" id="A0A2N4TY33"/>
<dbReference type="Proteomes" id="UP000234456">
    <property type="component" value="Unassembled WGS sequence"/>
</dbReference>
<dbReference type="RefSeq" id="WP_102064984.1">
    <property type="nucleotide sequence ID" value="NZ_PKQE01000001.1"/>
</dbReference>
<feature type="compositionally biased region" description="Polar residues" evidence="1">
    <location>
        <begin position="46"/>
        <end position="58"/>
    </location>
</feature>
<reference evidence="2 3" key="1">
    <citation type="submission" date="2017-12" db="EMBL/GenBank/DDBJ databases">
        <title>Draft genome sequence of Ralstonia pickettii 52.</title>
        <authorList>
            <person name="Zheng B."/>
        </authorList>
    </citation>
    <scope>NUCLEOTIDE SEQUENCE [LARGE SCALE GENOMIC DNA]</scope>
    <source>
        <strain evidence="2 3">52</strain>
    </source>
</reference>
<gene>
    <name evidence="2" type="ORF">C0Q88_07795</name>
</gene>
<evidence type="ECO:0000313" key="3">
    <source>
        <dbReference type="Proteomes" id="UP000234456"/>
    </source>
</evidence>
<proteinExistence type="predicted"/>
<sequence>MSLNNEVNPFLIDVPQVTIVRLVRVVNGVEVETPDTDCRRIWTRTTKSGAAGAQQTEIVAQPEGNRVTPDPLNRDNLRSY</sequence>
<accession>A0A2N4TY33</accession>
<feature type="region of interest" description="Disordered" evidence="1">
    <location>
        <begin position="46"/>
        <end position="80"/>
    </location>
</feature>